<protein>
    <submittedName>
        <fullName evidence="8">DUF726-domain-containing protein</fullName>
    </submittedName>
</protein>
<feature type="compositionally biased region" description="Basic and acidic residues" evidence="6">
    <location>
        <begin position="91"/>
        <end position="134"/>
    </location>
</feature>
<evidence type="ECO:0000256" key="1">
    <source>
        <dbReference type="ARBA" id="ARBA00004141"/>
    </source>
</evidence>
<proteinExistence type="inferred from homology"/>
<dbReference type="PANTHER" id="PTHR17920">
    <property type="entry name" value="TRANSMEMBRANE AND COILED-COIL DOMAIN-CONTAINING PROTEIN 4 TMCO4"/>
    <property type="match status" value="1"/>
</dbReference>
<keyword evidence="5 7" id="KW-0472">Membrane</keyword>
<evidence type="ECO:0000256" key="6">
    <source>
        <dbReference type="SAM" id="MobiDB-lite"/>
    </source>
</evidence>
<comment type="similarity">
    <text evidence="2">Belongs to the TMCO4 family.</text>
</comment>
<dbReference type="Proteomes" id="UP000800235">
    <property type="component" value="Unassembled WGS sequence"/>
</dbReference>
<feature type="compositionally biased region" description="Low complexity" evidence="6">
    <location>
        <begin position="70"/>
        <end position="82"/>
    </location>
</feature>
<feature type="region of interest" description="Disordered" evidence="6">
    <location>
        <begin position="388"/>
        <end position="454"/>
    </location>
</feature>
<dbReference type="SUPFAM" id="SSF53474">
    <property type="entry name" value="alpha/beta-Hydrolases"/>
    <property type="match status" value="1"/>
</dbReference>
<evidence type="ECO:0000256" key="3">
    <source>
        <dbReference type="ARBA" id="ARBA00022692"/>
    </source>
</evidence>
<dbReference type="PANTHER" id="PTHR17920:SF3">
    <property type="entry name" value="TRANSMEMBRANE AND COILED-COIL DOMAIN-CONTAINING PROTEIN 4"/>
    <property type="match status" value="1"/>
</dbReference>
<dbReference type="OrthoDB" id="277931at2759"/>
<evidence type="ECO:0000313" key="9">
    <source>
        <dbReference type="Proteomes" id="UP000800235"/>
    </source>
</evidence>
<feature type="compositionally biased region" description="Low complexity" evidence="6">
    <location>
        <begin position="435"/>
        <end position="446"/>
    </location>
</feature>
<evidence type="ECO:0000256" key="7">
    <source>
        <dbReference type="SAM" id="Phobius"/>
    </source>
</evidence>
<keyword evidence="9" id="KW-1185">Reference proteome</keyword>
<name>A0A9P4NH75_9PEZI</name>
<feature type="region of interest" description="Disordered" evidence="6">
    <location>
        <begin position="1013"/>
        <end position="1079"/>
    </location>
</feature>
<dbReference type="InterPro" id="IPR007941">
    <property type="entry name" value="DUF726"/>
</dbReference>
<comment type="subcellular location">
    <subcellularLocation>
        <location evidence="1">Membrane</location>
        <topology evidence="1">Multi-pass membrane protein</topology>
    </subcellularLocation>
</comment>
<feature type="transmembrane region" description="Helical" evidence="7">
    <location>
        <begin position="561"/>
        <end position="586"/>
    </location>
</feature>
<dbReference type="GO" id="GO:0016020">
    <property type="term" value="C:membrane"/>
    <property type="evidence" value="ECO:0007669"/>
    <property type="project" value="UniProtKB-SubCell"/>
</dbReference>
<feature type="compositionally biased region" description="Polar residues" evidence="6">
    <location>
        <begin position="1017"/>
        <end position="1050"/>
    </location>
</feature>
<comment type="caution">
    <text evidence="8">The sequence shown here is derived from an EMBL/GenBank/DDBJ whole genome shotgun (WGS) entry which is preliminary data.</text>
</comment>
<gene>
    <name evidence="8" type="ORF">EJ08DRAFT_641836</name>
</gene>
<dbReference type="InterPro" id="IPR029058">
    <property type="entry name" value="AB_hydrolase_fold"/>
</dbReference>
<organism evidence="8 9">
    <name type="scientific">Tothia fuscella</name>
    <dbReference type="NCBI Taxonomy" id="1048955"/>
    <lineage>
        <taxon>Eukaryota</taxon>
        <taxon>Fungi</taxon>
        <taxon>Dikarya</taxon>
        <taxon>Ascomycota</taxon>
        <taxon>Pezizomycotina</taxon>
        <taxon>Dothideomycetes</taxon>
        <taxon>Pleosporomycetidae</taxon>
        <taxon>Venturiales</taxon>
        <taxon>Cylindrosympodiaceae</taxon>
        <taxon>Tothia</taxon>
    </lineage>
</organism>
<feature type="region of interest" description="Disordered" evidence="6">
    <location>
        <begin position="1"/>
        <end position="176"/>
    </location>
</feature>
<dbReference type="AlphaFoldDB" id="A0A9P4NH75"/>
<evidence type="ECO:0000256" key="5">
    <source>
        <dbReference type="ARBA" id="ARBA00023136"/>
    </source>
</evidence>
<dbReference type="EMBL" id="MU007104">
    <property type="protein sequence ID" value="KAF2421032.1"/>
    <property type="molecule type" value="Genomic_DNA"/>
</dbReference>
<evidence type="ECO:0000313" key="8">
    <source>
        <dbReference type="EMBL" id="KAF2421032.1"/>
    </source>
</evidence>
<feature type="compositionally biased region" description="Low complexity" evidence="6">
    <location>
        <begin position="396"/>
        <end position="423"/>
    </location>
</feature>
<feature type="compositionally biased region" description="Basic and acidic residues" evidence="6">
    <location>
        <begin position="1052"/>
        <end position="1069"/>
    </location>
</feature>
<evidence type="ECO:0000256" key="2">
    <source>
        <dbReference type="ARBA" id="ARBA00009824"/>
    </source>
</evidence>
<evidence type="ECO:0000256" key="4">
    <source>
        <dbReference type="ARBA" id="ARBA00022989"/>
    </source>
</evidence>
<accession>A0A9P4NH75</accession>
<keyword evidence="4 7" id="KW-1133">Transmembrane helix</keyword>
<dbReference type="Pfam" id="PF05277">
    <property type="entry name" value="DUF726"/>
    <property type="match status" value="1"/>
</dbReference>
<keyword evidence="3 7" id="KW-0812">Transmembrane</keyword>
<sequence length="1165" mass="126987">MSGDDVTSENAGPAKKSNDDKEKGHAESTNTIAIAPIVELDDFGLPIRPKKSRRPVADAEDGEGRDMPEQEPSSTESSSAYEDAIGTPAEPAEKSSGVKEKLEASKDGAKENGHEPSQGKHSRENSESKIDTKKASSGRTTPEPQDHKPTLSQDTTIRKSIIGASPEKHHGQAVSEWSHQVLVPQDQVPDTEEEEKWEAMPAYAPFDIYDDRGKIIAHEQDDSGDEKVEYGTLGGAGKGYTRVQLDEDVQSVTSMDDNTAYLFKETGTNVAEEDDDLRDALSQMQATKEMLTEGQRIAYVGIVRLAMVEMVKELEAVEKTRGTKKVQELIMELLQKWSQKMMVRIYSHMDVESAEQVMIEQLAEHGVIPSDLTPVLMQNARVKNPVAEEDVPALESSSSPRLSVSSPPPNTTTSRPPSRPLSVASPPPSAGLKPSDSTVSIRSSTSGGEIAPYDLHMENTEYPAVRTPSQLPDTKAIDIDIRWTVLCDLFLVLIADSLYDARSRQLLEKVGGYLDISWLEICRFEKRVTDALEMQEAASKENWNEDEHMESRRKMFKNRRLVMMGLATVGGGLVIGLSAGLLAPVIGAGLAAGFTTIGVAGTSGFLAGAGGAAIVTTTGVISGGTIAVRAANRRTGAVQTFEYRPLHNNKRVNLIVTISGWMNGKVDDVRLPFSTVDSIMGDIYSVYWEPEMLQSMGQTITILATEALTQTLQQVLGSTILVALMAALQLPVVLTKLAYLIDNPWTVSMARADLAGLILADSLIDRNLGSRPITLVGFSLGSRVIYACLRELVKKGQPGLIQNVYMFGSPVIANKDEFIRCKSVVAGRFVNGYATNDWILGYLFRATGGGIRKVAGLGPLDEVPGIENVNVSEWVPGHMSYRAAMPRLLREVGWIVESDEFTEIEDPDPDNHEERQRELINEIEEARKALEEKPEKKSKFGFFKRKKIAEKKAWETYDETSKIAPEGKERDSDYKNGSGEGVLFDVDAIKAEIAELAGHGIEIKQLESTLPPMKLNLDSSPQPLRPTKSFNDSITPSSPHSNGSLTQPSTADRPDFAKGISESDAHDGHSGGIYMTFGTSPPRALSGHMSPLHLGSNSGSAANISTPTYASDWDTVHRPALKSHATMPVPAPAPAAPPILNLEHNAWADEDEEYGKETEMKMTFE</sequence>
<reference evidence="8" key="1">
    <citation type="journal article" date="2020" name="Stud. Mycol.">
        <title>101 Dothideomycetes genomes: a test case for predicting lifestyles and emergence of pathogens.</title>
        <authorList>
            <person name="Haridas S."/>
            <person name="Albert R."/>
            <person name="Binder M."/>
            <person name="Bloem J."/>
            <person name="Labutti K."/>
            <person name="Salamov A."/>
            <person name="Andreopoulos B."/>
            <person name="Baker S."/>
            <person name="Barry K."/>
            <person name="Bills G."/>
            <person name="Bluhm B."/>
            <person name="Cannon C."/>
            <person name="Castanera R."/>
            <person name="Culley D."/>
            <person name="Daum C."/>
            <person name="Ezra D."/>
            <person name="Gonzalez J."/>
            <person name="Henrissat B."/>
            <person name="Kuo A."/>
            <person name="Liang C."/>
            <person name="Lipzen A."/>
            <person name="Lutzoni F."/>
            <person name="Magnuson J."/>
            <person name="Mondo S."/>
            <person name="Nolan M."/>
            <person name="Ohm R."/>
            <person name="Pangilinan J."/>
            <person name="Park H.-J."/>
            <person name="Ramirez L."/>
            <person name="Alfaro M."/>
            <person name="Sun H."/>
            <person name="Tritt A."/>
            <person name="Yoshinaga Y."/>
            <person name="Zwiers L.-H."/>
            <person name="Turgeon B."/>
            <person name="Goodwin S."/>
            <person name="Spatafora J."/>
            <person name="Crous P."/>
            <person name="Grigoriev I."/>
        </authorList>
    </citation>
    <scope>NUCLEOTIDE SEQUENCE</scope>
    <source>
        <strain evidence="8">CBS 130266</strain>
    </source>
</reference>
<feature type="compositionally biased region" description="Basic and acidic residues" evidence="6">
    <location>
        <begin position="16"/>
        <end position="26"/>
    </location>
</feature>